<evidence type="ECO:0000313" key="2">
    <source>
        <dbReference type="Proteomes" id="UP001141933"/>
    </source>
</evidence>
<protein>
    <submittedName>
        <fullName evidence="1">Uncharacterized protein</fullName>
    </submittedName>
</protein>
<dbReference type="RefSeq" id="WP_269879041.1">
    <property type="nucleotide sequence ID" value="NZ_JAPZVM010000020.1"/>
</dbReference>
<accession>A0ABT4PKW3</accession>
<evidence type="ECO:0000313" key="1">
    <source>
        <dbReference type="EMBL" id="MCZ8373713.1"/>
    </source>
</evidence>
<name>A0ABT4PKW3_9BACT</name>
<dbReference type="EMBL" id="JAPZVM010000020">
    <property type="protein sequence ID" value="MCZ8373713.1"/>
    <property type="molecule type" value="Genomic_DNA"/>
</dbReference>
<comment type="caution">
    <text evidence="1">The sequence shown here is derived from an EMBL/GenBank/DDBJ whole genome shotgun (WGS) entry which is preliminary data.</text>
</comment>
<keyword evidence="2" id="KW-1185">Reference proteome</keyword>
<sequence>MASVLPKAAVPLGHGEETYIGRQTKPQERACLDRLKKKGVSL</sequence>
<proteinExistence type="predicted"/>
<dbReference type="Proteomes" id="UP001141933">
    <property type="component" value="Unassembled WGS sequence"/>
</dbReference>
<organism evidence="1 2">
    <name type="scientific">Phocaeicola acetigenes</name>
    <dbReference type="NCBI Taxonomy" id="3016083"/>
    <lineage>
        <taxon>Bacteria</taxon>
        <taxon>Pseudomonadati</taxon>
        <taxon>Bacteroidota</taxon>
        <taxon>Bacteroidia</taxon>
        <taxon>Bacteroidales</taxon>
        <taxon>Bacteroidaceae</taxon>
        <taxon>Phocaeicola</taxon>
    </lineage>
</organism>
<gene>
    <name evidence="1" type="ORF">O6P32_13495</name>
</gene>
<reference evidence="1" key="1">
    <citation type="submission" date="2022-12" db="EMBL/GenBank/DDBJ databases">
        <title>Phocaeicola acetigenes sp. nov., isolated feces from a healthy human.</title>
        <authorList>
            <person name="Do H."/>
            <person name="Ha Y.B."/>
            <person name="Kim J.-S."/>
            <person name="Suh M.K."/>
            <person name="Kim H.S."/>
            <person name="Lee J.-S."/>
        </authorList>
    </citation>
    <scope>NUCLEOTIDE SEQUENCE</scope>
    <source>
        <strain evidence="1">KGMB11183</strain>
    </source>
</reference>